<dbReference type="Proteomes" id="UP000784294">
    <property type="component" value="Unassembled WGS sequence"/>
</dbReference>
<comment type="caution">
    <text evidence="1">The sequence shown here is derived from an EMBL/GenBank/DDBJ whole genome shotgun (WGS) entry which is preliminary data.</text>
</comment>
<dbReference type="EMBL" id="CAAALY010066610">
    <property type="protein sequence ID" value="VEL24230.1"/>
    <property type="molecule type" value="Genomic_DNA"/>
</dbReference>
<evidence type="ECO:0000313" key="1">
    <source>
        <dbReference type="EMBL" id="VEL24230.1"/>
    </source>
</evidence>
<reference evidence="1" key="1">
    <citation type="submission" date="2018-11" db="EMBL/GenBank/DDBJ databases">
        <authorList>
            <consortium name="Pathogen Informatics"/>
        </authorList>
    </citation>
    <scope>NUCLEOTIDE SEQUENCE</scope>
</reference>
<protein>
    <submittedName>
        <fullName evidence="1">Uncharacterized protein</fullName>
    </submittedName>
</protein>
<sequence length="105" mass="12273">MILLRLDIIWSSYFGKCGLRASSTYTCTSRREEQLFQRSCPKDTEDAFEEPWKYAMLGMLVGLWYIVWHRRPNLTSGHDFEFRESSTLRSDGVVGAENKKNTPQM</sequence>
<accession>A0A448WZT5</accession>
<gene>
    <name evidence="1" type="ORF">PXEA_LOCUS17670</name>
</gene>
<organism evidence="1 2">
    <name type="scientific">Protopolystoma xenopodis</name>
    <dbReference type="NCBI Taxonomy" id="117903"/>
    <lineage>
        <taxon>Eukaryota</taxon>
        <taxon>Metazoa</taxon>
        <taxon>Spiralia</taxon>
        <taxon>Lophotrochozoa</taxon>
        <taxon>Platyhelminthes</taxon>
        <taxon>Monogenea</taxon>
        <taxon>Polyopisthocotylea</taxon>
        <taxon>Polystomatidea</taxon>
        <taxon>Polystomatidae</taxon>
        <taxon>Protopolystoma</taxon>
    </lineage>
</organism>
<evidence type="ECO:0000313" key="2">
    <source>
        <dbReference type="Proteomes" id="UP000784294"/>
    </source>
</evidence>
<keyword evidence="2" id="KW-1185">Reference proteome</keyword>
<name>A0A448WZT5_9PLAT</name>
<dbReference type="AlphaFoldDB" id="A0A448WZT5"/>
<proteinExistence type="predicted"/>